<evidence type="ECO:0000256" key="1">
    <source>
        <dbReference type="ARBA" id="ARBA00006484"/>
    </source>
</evidence>
<dbReference type="PANTHER" id="PTHR42760">
    <property type="entry name" value="SHORT-CHAIN DEHYDROGENASES/REDUCTASES FAMILY MEMBER"/>
    <property type="match status" value="1"/>
</dbReference>
<dbReference type="EMBL" id="LJBN01000177">
    <property type="protein sequence ID" value="OOQ84667.1"/>
    <property type="molecule type" value="Genomic_DNA"/>
</dbReference>
<dbReference type="PRINTS" id="PR00080">
    <property type="entry name" value="SDRFAMILY"/>
</dbReference>
<keyword evidence="2" id="KW-0521">NADP</keyword>
<protein>
    <submittedName>
        <fullName evidence="5">Gluconate 5-dehydrogenase</fullName>
    </submittedName>
</protein>
<accession>A0A1S9RGP2</accession>
<name>A0A1S9RGP2_PENBI</name>
<comment type="caution">
    <text evidence="5">The sequence shown here is derived from an EMBL/GenBank/DDBJ whole genome shotgun (WGS) entry which is preliminary data.</text>
</comment>
<dbReference type="InterPro" id="IPR002347">
    <property type="entry name" value="SDR_fam"/>
</dbReference>
<gene>
    <name evidence="5" type="ORF">PEBR_29469</name>
</gene>
<feature type="compositionally biased region" description="Low complexity" evidence="4">
    <location>
        <begin position="344"/>
        <end position="358"/>
    </location>
</feature>
<reference evidence="6" key="1">
    <citation type="submission" date="2015-09" db="EMBL/GenBank/DDBJ databases">
        <authorList>
            <person name="Fill T.P."/>
            <person name="Baretta J.F."/>
            <person name="de Almeida L.G."/>
            <person name="Rocha M."/>
            <person name="de Souza D.H."/>
            <person name="Malavazi I."/>
            <person name="Cerdeira L.T."/>
            <person name="Hong H."/>
            <person name="Samborskyy M."/>
            <person name="de Vasconcelos A.T."/>
            <person name="Leadlay P."/>
            <person name="Rodrigues-Filho E."/>
        </authorList>
    </citation>
    <scope>NUCLEOTIDE SEQUENCE [LARGE SCALE GENOMIC DNA]</scope>
    <source>
        <strain evidence="6">LaBioMMi 136</strain>
    </source>
</reference>
<dbReference type="PROSITE" id="PS00061">
    <property type="entry name" value="ADH_SHORT"/>
    <property type="match status" value="1"/>
</dbReference>
<organism evidence="5 6">
    <name type="scientific">Penicillium brasilianum</name>
    <dbReference type="NCBI Taxonomy" id="104259"/>
    <lineage>
        <taxon>Eukaryota</taxon>
        <taxon>Fungi</taxon>
        <taxon>Dikarya</taxon>
        <taxon>Ascomycota</taxon>
        <taxon>Pezizomycotina</taxon>
        <taxon>Eurotiomycetes</taxon>
        <taxon>Eurotiomycetidae</taxon>
        <taxon>Eurotiales</taxon>
        <taxon>Aspergillaceae</taxon>
        <taxon>Penicillium</taxon>
    </lineage>
</organism>
<feature type="compositionally biased region" description="Polar residues" evidence="4">
    <location>
        <begin position="326"/>
        <end position="341"/>
    </location>
</feature>
<dbReference type="InterPro" id="IPR020904">
    <property type="entry name" value="Sc_DH/Rdtase_CS"/>
</dbReference>
<evidence type="ECO:0000256" key="2">
    <source>
        <dbReference type="ARBA" id="ARBA00022857"/>
    </source>
</evidence>
<comment type="similarity">
    <text evidence="1 3">Belongs to the short-chain dehydrogenases/reductases (SDR) family.</text>
</comment>
<dbReference type="SUPFAM" id="SSF51735">
    <property type="entry name" value="NAD(P)-binding Rossmann-fold domains"/>
    <property type="match status" value="1"/>
</dbReference>
<dbReference type="PANTHER" id="PTHR42760:SF124">
    <property type="entry name" value="SHORT-CHAIN DEHYDROGENASE_REDUCTASE"/>
    <property type="match status" value="1"/>
</dbReference>
<evidence type="ECO:0000313" key="5">
    <source>
        <dbReference type="EMBL" id="OOQ84667.1"/>
    </source>
</evidence>
<dbReference type="InterPro" id="IPR036291">
    <property type="entry name" value="NAD(P)-bd_dom_sf"/>
</dbReference>
<dbReference type="Proteomes" id="UP000190744">
    <property type="component" value="Unassembled WGS sequence"/>
</dbReference>
<dbReference type="GO" id="GO:0016616">
    <property type="term" value="F:oxidoreductase activity, acting on the CH-OH group of donors, NAD or NADP as acceptor"/>
    <property type="evidence" value="ECO:0007669"/>
    <property type="project" value="TreeGrafter"/>
</dbReference>
<sequence length="383" mass="41116">MTQSLRLHDKVAIVTGASSGLGRAIAIRYAKEGAKVVCADLTPTARSQEEAGIMTHDLIVQESGQAIFVQADVGDATQMETLVKEAVKEYGRLDVLVNNAGISIEARFPAVLHLTDEATWDTTMRVNVKSVFLGCKYALAQMLAQEPHASGDRGWIINISSIMGMIAGPENPSYCASKGAVSQLTKQIALDYAPNRIHSNAICPGYTQTAIFKETTSNLTPLDDLNRRHPLKGPGFPDDIAKMAVVLASEDASWLQASSYHRHTSITVATFICPLLFSIFGADSAHRQEQESSATSSSENPQSSSTMSIPEPSPSSSRNAASSLSQNNVSQVPRSGQNSVNRFARAPAADGPYYAGARMQERSTHMSGLSNQVNAMDDILKTK</sequence>
<dbReference type="FunFam" id="3.40.50.720:FF:000620">
    <property type="entry name" value="3-oxoacyl-(Acyl carrier protein) reductase"/>
    <property type="match status" value="1"/>
</dbReference>
<evidence type="ECO:0000256" key="4">
    <source>
        <dbReference type="SAM" id="MobiDB-lite"/>
    </source>
</evidence>
<evidence type="ECO:0000313" key="6">
    <source>
        <dbReference type="Proteomes" id="UP000190744"/>
    </source>
</evidence>
<dbReference type="Pfam" id="PF00106">
    <property type="entry name" value="adh_short"/>
    <property type="match status" value="1"/>
</dbReference>
<dbReference type="PRINTS" id="PR00081">
    <property type="entry name" value="GDHRDH"/>
</dbReference>
<dbReference type="CDD" id="cd05233">
    <property type="entry name" value="SDR_c"/>
    <property type="match status" value="1"/>
</dbReference>
<feature type="region of interest" description="Disordered" evidence="4">
    <location>
        <begin position="288"/>
        <end position="370"/>
    </location>
</feature>
<dbReference type="Gene3D" id="3.40.50.720">
    <property type="entry name" value="NAD(P)-binding Rossmann-like Domain"/>
    <property type="match status" value="1"/>
</dbReference>
<dbReference type="AlphaFoldDB" id="A0A1S9RGP2"/>
<proteinExistence type="inferred from homology"/>
<evidence type="ECO:0000256" key="3">
    <source>
        <dbReference type="RuleBase" id="RU000363"/>
    </source>
</evidence>
<feature type="compositionally biased region" description="Low complexity" evidence="4">
    <location>
        <begin position="291"/>
        <end position="325"/>
    </location>
</feature>